<evidence type="ECO:0000256" key="1">
    <source>
        <dbReference type="ARBA" id="ARBA00004519"/>
    </source>
</evidence>
<comment type="similarity">
    <text evidence="2">Belongs to the membrane fusion protein (MFP) (TC 8.A.1) family.</text>
</comment>
<keyword evidence="4" id="KW-0175">Coiled coil</keyword>
<evidence type="ECO:0000259" key="6">
    <source>
        <dbReference type="Pfam" id="PF25876"/>
    </source>
</evidence>
<evidence type="ECO:0000259" key="7">
    <source>
        <dbReference type="Pfam" id="PF25917"/>
    </source>
</evidence>
<proteinExistence type="inferred from homology"/>
<dbReference type="GO" id="GO:0005886">
    <property type="term" value="C:plasma membrane"/>
    <property type="evidence" value="ECO:0007669"/>
    <property type="project" value="UniProtKB-SubCell"/>
</dbReference>
<dbReference type="InterPro" id="IPR058625">
    <property type="entry name" value="MdtA-like_BSH"/>
</dbReference>
<dbReference type="EMBL" id="RBUT01000084">
    <property type="protein sequence ID" value="RMV48429.1"/>
    <property type="molecule type" value="Genomic_DNA"/>
</dbReference>
<comment type="subcellular location">
    <subcellularLocation>
        <location evidence="1">Cell inner membrane</location>
        <topology evidence="1">Lipid-anchor</topology>
    </subcellularLocation>
</comment>
<feature type="domain" description="Multidrug resistance protein MdtA-like C-terminal permuted SH3" evidence="9">
    <location>
        <begin position="318"/>
        <end position="379"/>
    </location>
</feature>
<dbReference type="Gene3D" id="2.40.50.100">
    <property type="match status" value="1"/>
</dbReference>
<dbReference type="Pfam" id="PF25967">
    <property type="entry name" value="RND-MFP_C"/>
    <property type="match status" value="1"/>
</dbReference>
<feature type="domain" description="Multidrug resistance protein MdtA-like alpha-helical hairpin" evidence="6">
    <location>
        <begin position="119"/>
        <end position="187"/>
    </location>
</feature>
<dbReference type="GO" id="GO:0046677">
    <property type="term" value="P:response to antibiotic"/>
    <property type="evidence" value="ECO:0007669"/>
    <property type="project" value="TreeGrafter"/>
</dbReference>
<dbReference type="Pfam" id="PF25917">
    <property type="entry name" value="BSH_RND"/>
    <property type="match status" value="1"/>
</dbReference>
<dbReference type="PANTHER" id="PTHR30158">
    <property type="entry name" value="ACRA/E-RELATED COMPONENT OF DRUG EFFLUX TRANSPORTER"/>
    <property type="match status" value="1"/>
</dbReference>
<evidence type="ECO:0000256" key="4">
    <source>
        <dbReference type="ARBA" id="ARBA00023054"/>
    </source>
</evidence>
<organism evidence="10 11">
    <name type="scientific">Pseudomonas syringae pv. helianthi</name>
    <dbReference type="NCBI Taxonomy" id="251654"/>
    <lineage>
        <taxon>Bacteria</taxon>
        <taxon>Pseudomonadati</taxon>
        <taxon>Pseudomonadota</taxon>
        <taxon>Gammaproteobacteria</taxon>
        <taxon>Pseudomonadales</taxon>
        <taxon>Pseudomonadaceae</taxon>
        <taxon>Pseudomonas</taxon>
    </lineage>
</organism>
<evidence type="ECO:0000256" key="5">
    <source>
        <dbReference type="SAM" id="MobiDB-lite"/>
    </source>
</evidence>
<dbReference type="Proteomes" id="UP000279173">
    <property type="component" value="Unassembled WGS sequence"/>
</dbReference>
<sequence>MRLSPQRPEANMSSKIFAKYLMTETFVIYAALISLLSGCSGDDSPPAAPKPTVSVITVQPRNQALATELAGRTQAFMVAEIRPQVSGIVQQRLFVEGADVKAGQPLYQLDSATYQAALAESLATLAKSRATLKSAQATAKRDIGLAKIDAISQQDKEDAEASLLTAAAEVKVAQADVQTARINLAYTRITAPISGRIETSTVTPGALVVAQQDTALTTVQQLDPIYVDVTQSTTELLRLKRDLASGKLQTNGDGEARITLKLDDGSTYNHDGRLQFSGVSVNEGTGTVTLRASFANPERLLLPGMYVVAVLEQAQDHNAILIPQKAVSRSASGQTTVLLVVDGKIEQRVISVDRTVGNQWWVSSGLKANEQVVVEGGQKTPVGTEVTVQNADSPDSPSPSGTVAATDVKER</sequence>
<gene>
    <name evidence="10" type="ORF">ALP10_04544</name>
</gene>
<keyword evidence="3" id="KW-0813">Transport</keyword>
<accession>A0A3M6CX70</accession>
<feature type="region of interest" description="Disordered" evidence="5">
    <location>
        <begin position="387"/>
        <end position="411"/>
    </location>
</feature>
<dbReference type="InterPro" id="IPR058626">
    <property type="entry name" value="MdtA-like_b-barrel"/>
</dbReference>
<feature type="domain" description="Multidrug resistance protein MdtA-like beta-barrel" evidence="8">
    <location>
        <begin position="224"/>
        <end position="313"/>
    </location>
</feature>
<feature type="compositionally biased region" description="Polar residues" evidence="5">
    <location>
        <begin position="387"/>
        <end position="403"/>
    </location>
</feature>
<dbReference type="InterPro" id="IPR058624">
    <property type="entry name" value="MdtA-like_HH"/>
</dbReference>
<feature type="domain" description="Multidrug resistance protein MdtA-like barrel-sandwich hybrid" evidence="7">
    <location>
        <begin position="78"/>
        <end position="220"/>
    </location>
</feature>
<comment type="caution">
    <text evidence="10">The sequence shown here is derived from an EMBL/GenBank/DDBJ whole genome shotgun (WGS) entry which is preliminary data.</text>
</comment>
<dbReference type="PANTHER" id="PTHR30158:SF3">
    <property type="entry name" value="MULTIDRUG EFFLUX PUMP SUBUNIT ACRA-RELATED"/>
    <property type="match status" value="1"/>
</dbReference>
<dbReference type="Gene3D" id="1.10.287.470">
    <property type="entry name" value="Helix hairpin bin"/>
    <property type="match status" value="1"/>
</dbReference>
<evidence type="ECO:0000256" key="3">
    <source>
        <dbReference type="ARBA" id="ARBA00022448"/>
    </source>
</evidence>
<dbReference type="NCBIfam" id="TIGR01730">
    <property type="entry name" value="RND_mfp"/>
    <property type="match status" value="1"/>
</dbReference>
<dbReference type="Pfam" id="PF25876">
    <property type="entry name" value="HH_MFP_RND"/>
    <property type="match status" value="1"/>
</dbReference>
<dbReference type="InterPro" id="IPR058627">
    <property type="entry name" value="MdtA-like_C"/>
</dbReference>
<evidence type="ECO:0000259" key="9">
    <source>
        <dbReference type="Pfam" id="PF25967"/>
    </source>
</evidence>
<evidence type="ECO:0000313" key="10">
    <source>
        <dbReference type="EMBL" id="RMV48429.1"/>
    </source>
</evidence>
<dbReference type="GO" id="GO:0022857">
    <property type="term" value="F:transmembrane transporter activity"/>
    <property type="evidence" value="ECO:0007669"/>
    <property type="project" value="InterPro"/>
</dbReference>
<dbReference type="SUPFAM" id="SSF111369">
    <property type="entry name" value="HlyD-like secretion proteins"/>
    <property type="match status" value="1"/>
</dbReference>
<evidence type="ECO:0000256" key="2">
    <source>
        <dbReference type="ARBA" id="ARBA00009477"/>
    </source>
</evidence>
<dbReference type="Pfam" id="PF25944">
    <property type="entry name" value="Beta-barrel_RND"/>
    <property type="match status" value="1"/>
</dbReference>
<dbReference type="Gene3D" id="2.40.30.170">
    <property type="match status" value="1"/>
</dbReference>
<evidence type="ECO:0000259" key="8">
    <source>
        <dbReference type="Pfam" id="PF25944"/>
    </source>
</evidence>
<dbReference type="InterPro" id="IPR006143">
    <property type="entry name" value="RND_pump_MFP"/>
</dbReference>
<dbReference type="Gene3D" id="2.40.420.20">
    <property type="match status" value="1"/>
</dbReference>
<dbReference type="AlphaFoldDB" id="A0A3M6CX70"/>
<name>A0A3M6CX70_9PSED</name>
<evidence type="ECO:0000313" key="11">
    <source>
        <dbReference type="Proteomes" id="UP000279173"/>
    </source>
</evidence>
<protein>
    <submittedName>
        <fullName evidence="10">RND-type multidrug efflux system, membrane fusion protein MexA</fullName>
    </submittedName>
</protein>
<reference evidence="10 11" key="1">
    <citation type="submission" date="2018-08" db="EMBL/GenBank/DDBJ databases">
        <title>Recombination of ecologically and evolutionarily significant loci maintains genetic cohesion in the Pseudomonas syringae species complex.</title>
        <authorList>
            <person name="Dillon M."/>
            <person name="Thakur S."/>
            <person name="Almeida R.N.D."/>
            <person name="Weir B.S."/>
            <person name="Guttman D.S."/>
        </authorList>
    </citation>
    <scope>NUCLEOTIDE SEQUENCE [LARGE SCALE GENOMIC DNA]</scope>
    <source>
        <strain evidence="10 11">ICMP 3263</strain>
    </source>
</reference>